<sequence length="49" mass="5821">MLVDSTEHRRNVYDIFRTNRSLNADRYETVDGPVTDTRTDAYTDTRRNL</sequence>
<accession>A0ABU0L0G0</accession>
<dbReference type="RefSeq" id="WP_244315819.1">
    <property type="nucleotide sequence ID" value="NZ_CP045298.1"/>
</dbReference>
<proteinExistence type="predicted"/>
<organism evidence="2 3">
    <name type="scientific">Paenibacillus brasilensis</name>
    <dbReference type="NCBI Taxonomy" id="128574"/>
    <lineage>
        <taxon>Bacteria</taxon>
        <taxon>Bacillati</taxon>
        <taxon>Bacillota</taxon>
        <taxon>Bacilli</taxon>
        <taxon>Bacillales</taxon>
        <taxon>Paenibacillaceae</taxon>
        <taxon>Paenibacillus</taxon>
    </lineage>
</organism>
<evidence type="ECO:0000313" key="3">
    <source>
        <dbReference type="Proteomes" id="UP001242811"/>
    </source>
</evidence>
<feature type="compositionally biased region" description="Basic and acidic residues" evidence="1">
    <location>
        <begin position="37"/>
        <end position="49"/>
    </location>
</feature>
<name>A0ABU0L0G0_9BACL</name>
<keyword evidence="3" id="KW-1185">Reference proteome</keyword>
<evidence type="ECO:0000313" key="2">
    <source>
        <dbReference type="EMBL" id="MDQ0495163.1"/>
    </source>
</evidence>
<reference evidence="2 3" key="1">
    <citation type="submission" date="2023-07" db="EMBL/GenBank/DDBJ databases">
        <title>Genomic Encyclopedia of Type Strains, Phase IV (KMG-IV): sequencing the most valuable type-strain genomes for metagenomic binning, comparative biology and taxonomic classification.</title>
        <authorList>
            <person name="Goeker M."/>
        </authorList>
    </citation>
    <scope>NUCLEOTIDE SEQUENCE [LARGE SCALE GENOMIC DNA]</scope>
    <source>
        <strain evidence="2 3">DSM 14914</strain>
    </source>
</reference>
<feature type="region of interest" description="Disordered" evidence="1">
    <location>
        <begin position="30"/>
        <end position="49"/>
    </location>
</feature>
<protein>
    <submittedName>
        <fullName evidence="2">Uncharacterized protein</fullName>
    </submittedName>
</protein>
<comment type="caution">
    <text evidence="2">The sequence shown here is derived from an EMBL/GenBank/DDBJ whole genome shotgun (WGS) entry which is preliminary data.</text>
</comment>
<evidence type="ECO:0000256" key="1">
    <source>
        <dbReference type="SAM" id="MobiDB-lite"/>
    </source>
</evidence>
<dbReference type="Proteomes" id="UP001242811">
    <property type="component" value="Unassembled WGS sequence"/>
</dbReference>
<gene>
    <name evidence="2" type="ORF">QOZ95_003341</name>
</gene>
<dbReference type="EMBL" id="JAUSWA010000019">
    <property type="protein sequence ID" value="MDQ0495163.1"/>
    <property type="molecule type" value="Genomic_DNA"/>
</dbReference>